<dbReference type="InterPro" id="IPR051263">
    <property type="entry name" value="C-type_cytochrome_biogenesis"/>
</dbReference>
<dbReference type="InterPro" id="IPR038297">
    <property type="entry name" value="CcmH/CycL/NrfF/Ccl2_sf"/>
</dbReference>
<dbReference type="Pfam" id="PF03918">
    <property type="entry name" value="CcmH"/>
    <property type="match status" value="1"/>
</dbReference>
<accession>I7Z8V2</accession>
<keyword evidence="3 6" id="KW-0479">Metal-binding</keyword>
<keyword evidence="5 6" id="KW-0408">Iron</keyword>
<comment type="similarity">
    <text evidence="1 6">Belongs to the CcmH/CycL/Ccl2/NrfF family.</text>
</comment>
<evidence type="ECO:0000313" key="9">
    <source>
        <dbReference type="Proteomes" id="UP000003704"/>
    </source>
</evidence>
<feature type="domain" description="CcmH/CycL/Ccl2/NrfF N-terminal" evidence="7">
    <location>
        <begin position="13"/>
        <end position="141"/>
    </location>
</feature>
<evidence type="ECO:0000256" key="2">
    <source>
        <dbReference type="ARBA" id="ARBA00022617"/>
    </source>
</evidence>
<keyword evidence="4 6" id="KW-0732">Signal</keyword>
<dbReference type="InterPro" id="IPR005616">
    <property type="entry name" value="CcmH/CycL/Ccl2/NrfF_N"/>
</dbReference>
<comment type="caution">
    <text evidence="8">The sequence shown here is derived from an EMBL/GenBank/DDBJ whole genome shotgun (WGS) entry which is preliminary data.</text>
</comment>
<dbReference type="Gene3D" id="1.10.8.640">
    <property type="entry name" value="Cytochrome C biogenesis protein"/>
    <property type="match status" value="1"/>
</dbReference>
<dbReference type="CDD" id="cd16378">
    <property type="entry name" value="CcmH_N"/>
    <property type="match status" value="1"/>
</dbReference>
<evidence type="ECO:0000313" key="8">
    <source>
        <dbReference type="EMBL" id="EIT68092.1"/>
    </source>
</evidence>
<dbReference type="AlphaFoldDB" id="I7Z8V2"/>
<dbReference type="FunFam" id="1.10.8.640:FF:000001">
    <property type="entry name" value="Cytochrome c-type biogenesis protein"/>
    <property type="match status" value="1"/>
</dbReference>
<dbReference type="Proteomes" id="UP000003704">
    <property type="component" value="Unassembled WGS sequence"/>
</dbReference>
<dbReference type="GO" id="GO:0005886">
    <property type="term" value="C:plasma membrane"/>
    <property type="evidence" value="ECO:0007669"/>
    <property type="project" value="TreeGrafter"/>
</dbReference>
<protein>
    <recommendedName>
        <fullName evidence="6">Cytochrome c-type biogenesis protein</fullName>
    </recommendedName>
</protein>
<gene>
    <name evidence="8" type="ORF">WQQ_45270</name>
</gene>
<dbReference type="GO" id="GO:0046872">
    <property type="term" value="F:metal ion binding"/>
    <property type="evidence" value="ECO:0007669"/>
    <property type="project" value="UniProtKB-KW"/>
</dbReference>
<sequence length="153" mass="17132">MRRWRLLLAGCGLFASVAVFAQQDLSDLNPDQADRYDTLIHELRCLVCQNQTIADSSAPLAIDLREQVHKQIASGRSDKEIRGYLTDRYGDFVLYKPPFAWRTAILWLGPFALALGALAAVLSFTRRSRASRAPVAADPEALKRLLDEDSKRS</sequence>
<feature type="chain" id="PRO_5011020750" description="Cytochrome c-type biogenesis protein" evidence="6">
    <location>
        <begin position="22"/>
        <end position="153"/>
    </location>
</feature>
<evidence type="ECO:0000256" key="6">
    <source>
        <dbReference type="RuleBase" id="RU364112"/>
    </source>
</evidence>
<dbReference type="RefSeq" id="WP_007187462.1">
    <property type="nucleotide sequence ID" value="NZ_AKGD01000004.1"/>
</dbReference>
<evidence type="ECO:0000256" key="4">
    <source>
        <dbReference type="ARBA" id="ARBA00022729"/>
    </source>
</evidence>
<evidence type="ECO:0000256" key="1">
    <source>
        <dbReference type="ARBA" id="ARBA00010342"/>
    </source>
</evidence>
<evidence type="ECO:0000259" key="7">
    <source>
        <dbReference type="Pfam" id="PF03918"/>
    </source>
</evidence>
<keyword evidence="6" id="KW-0472">Membrane</keyword>
<feature type="transmembrane region" description="Helical" evidence="6">
    <location>
        <begin position="104"/>
        <end position="124"/>
    </location>
</feature>
<evidence type="ECO:0000256" key="5">
    <source>
        <dbReference type="ARBA" id="ARBA00023004"/>
    </source>
</evidence>
<dbReference type="PATRIC" id="fig|1172194.4.peg.4390"/>
<proteinExistence type="inferred from homology"/>
<keyword evidence="6" id="KW-1133">Transmembrane helix</keyword>
<dbReference type="EMBL" id="AKGD01000004">
    <property type="protein sequence ID" value="EIT68092.1"/>
    <property type="molecule type" value="Genomic_DNA"/>
</dbReference>
<evidence type="ECO:0000256" key="3">
    <source>
        <dbReference type="ARBA" id="ARBA00022723"/>
    </source>
</evidence>
<keyword evidence="2 6" id="KW-0349">Heme</keyword>
<reference evidence="8 9" key="1">
    <citation type="journal article" date="2012" name="J. Bacteriol.">
        <title>Genome Sequence of n-Alkane-Degrading Hydrocarboniphaga effusa Strain AP103T (ATCC BAA-332T).</title>
        <authorList>
            <person name="Chang H.K."/>
            <person name="Zylstra G.J."/>
            <person name="Chae J.C."/>
        </authorList>
    </citation>
    <scope>NUCLEOTIDE SEQUENCE [LARGE SCALE GENOMIC DNA]</scope>
    <source>
        <strain evidence="8 9">AP103</strain>
    </source>
</reference>
<organism evidence="8 9">
    <name type="scientific">Hydrocarboniphaga effusa AP103</name>
    <dbReference type="NCBI Taxonomy" id="1172194"/>
    <lineage>
        <taxon>Bacteria</taxon>
        <taxon>Pseudomonadati</taxon>
        <taxon>Pseudomonadota</taxon>
        <taxon>Gammaproteobacteria</taxon>
        <taxon>Nevskiales</taxon>
        <taxon>Nevskiaceae</taxon>
        <taxon>Hydrocarboniphaga</taxon>
    </lineage>
</organism>
<keyword evidence="6" id="KW-0812">Transmembrane</keyword>
<feature type="signal peptide" evidence="6">
    <location>
        <begin position="1"/>
        <end position="21"/>
    </location>
</feature>
<name>I7Z8V2_9GAMM</name>
<dbReference type="GO" id="GO:0017004">
    <property type="term" value="P:cytochrome complex assembly"/>
    <property type="evidence" value="ECO:0007669"/>
    <property type="project" value="UniProtKB-ARBA"/>
</dbReference>
<dbReference type="PANTHER" id="PTHR47870:SF4">
    <property type="entry name" value="CYTOCHROME C-TYPE BIOGENESIS PROTEIN CYCH"/>
    <property type="match status" value="1"/>
</dbReference>
<dbReference type="STRING" id="1172194.WQQ_45270"/>
<comment type="function">
    <text evidence="6">Possible subunit of a heme lyase.</text>
</comment>
<dbReference type="PANTHER" id="PTHR47870">
    <property type="entry name" value="CYTOCHROME C-TYPE BIOGENESIS PROTEIN CCMH"/>
    <property type="match status" value="1"/>
</dbReference>
<keyword evidence="9" id="KW-1185">Reference proteome</keyword>